<dbReference type="Gene3D" id="3.30.370.10">
    <property type="entry name" value="Barstar-like"/>
    <property type="match status" value="1"/>
</dbReference>
<evidence type="ECO:0000313" key="3">
    <source>
        <dbReference type="EMBL" id="APU16931.1"/>
    </source>
</evidence>
<proteinExistence type="inferred from homology"/>
<dbReference type="Proteomes" id="UP000185511">
    <property type="component" value="Chromosome"/>
</dbReference>
<evidence type="ECO:0000256" key="1">
    <source>
        <dbReference type="ARBA" id="ARBA00006845"/>
    </source>
</evidence>
<dbReference type="InterPro" id="IPR035905">
    <property type="entry name" value="Barstar-like_sf"/>
</dbReference>
<dbReference type="AlphaFoldDB" id="A0AAC9LGI0"/>
<dbReference type="SUPFAM" id="SSF52038">
    <property type="entry name" value="Barstar-related"/>
    <property type="match status" value="1"/>
</dbReference>
<sequence>MSWDLVVEAIEQAQADGAWPHVLDGRELADSAEVIDAIARLLGFPETFGHNLDALYDCLTDLSWLEEGEHRLVWVDPAGYADRDPAGFPRIRRAVLDAVEQDEPGDRKLSVVFVEV</sequence>
<dbReference type="RefSeq" id="WP_075742382.1">
    <property type="nucleotide sequence ID" value="NZ_CP016076.1"/>
</dbReference>
<gene>
    <name evidence="3" type="ORF">UA74_24585</name>
</gene>
<dbReference type="InterPro" id="IPR000468">
    <property type="entry name" value="Barstar"/>
</dbReference>
<reference evidence="4" key="1">
    <citation type="submission" date="2016-06" db="EMBL/GenBank/DDBJ databases">
        <title>Complete genome sequence of Actinoalloteichus fjordicus DSM 46855 (=ADI127-17), type strain of the new species Actinoalloteichus fjordicus.</title>
        <authorList>
            <person name="Ruckert C."/>
            <person name="Nouioui I."/>
            <person name="Willmese J."/>
            <person name="van Wezel G."/>
            <person name="Klenk H.-P."/>
            <person name="Kalinowski J."/>
            <person name="Zotchev S.B."/>
        </authorList>
    </citation>
    <scope>NUCLEOTIDE SEQUENCE [LARGE SCALE GENOMIC DNA]</scope>
    <source>
        <strain evidence="4">ADI127-7</strain>
    </source>
</reference>
<keyword evidence="4" id="KW-1185">Reference proteome</keyword>
<dbReference type="Pfam" id="PF01337">
    <property type="entry name" value="Barstar"/>
    <property type="match status" value="1"/>
</dbReference>
<accession>A0AAC9LGI0</accession>
<evidence type="ECO:0000259" key="2">
    <source>
        <dbReference type="Pfam" id="PF01337"/>
    </source>
</evidence>
<comment type="similarity">
    <text evidence="1">Belongs to the barstar family.</text>
</comment>
<dbReference type="EMBL" id="CP016076">
    <property type="protein sequence ID" value="APU16931.1"/>
    <property type="molecule type" value="Genomic_DNA"/>
</dbReference>
<evidence type="ECO:0000313" key="4">
    <source>
        <dbReference type="Proteomes" id="UP000185511"/>
    </source>
</evidence>
<organism evidence="3 4">
    <name type="scientific">Actinoalloteichus fjordicus</name>
    <dbReference type="NCBI Taxonomy" id="1612552"/>
    <lineage>
        <taxon>Bacteria</taxon>
        <taxon>Bacillati</taxon>
        <taxon>Actinomycetota</taxon>
        <taxon>Actinomycetes</taxon>
        <taxon>Pseudonocardiales</taxon>
        <taxon>Pseudonocardiaceae</taxon>
        <taxon>Actinoalloteichus</taxon>
    </lineage>
</organism>
<name>A0AAC9LGI0_9PSEU</name>
<protein>
    <submittedName>
        <fullName evidence="3">Barstar (Barnase inhibitor)</fullName>
    </submittedName>
</protein>
<dbReference type="KEGG" id="acad:UA74_24585"/>
<feature type="domain" description="Barstar (barnase inhibitor)" evidence="2">
    <location>
        <begin position="22"/>
        <end position="112"/>
    </location>
</feature>